<dbReference type="RefSeq" id="WP_262069839.1">
    <property type="nucleotide sequence ID" value="NZ_JAMXOC010000020.1"/>
</dbReference>
<organism evidence="2 3">
    <name type="scientific">Ohessyouella blattaphilus</name>
    <dbReference type="NCBI Taxonomy" id="2949333"/>
    <lineage>
        <taxon>Bacteria</taxon>
        <taxon>Bacillati</taxon>
        <taxon>Bacillota</taxon>
        <taxon>Clostridia</taxon>
        <taxon>Lachnospirales</taxon>
        <taxon>Lachnospiraceae</taxon>
        <taxon>Ohessyouella</taxon>
    </lineage>
</organism>
<gene>
    <name evidence="2" type="ORF">NK118_11925</name>
</gene>
<evidence type="ECO:0000256" key="1">
    <source>
        <dbReference type="SAM" id="Phobius"/>
    </source>
</evidence>
<evidence type="ECO:0000313" key="3">
    <source>
        <dbReference type="Proteomes" id="UP001523565"/>
    </source>
</evidence>
<sequence length="112" mass="12435">MIKLLKSKDGSSLISTIVAFAILMMGIAAFTTAVVTSLKVTKEAESVRQDVQESIIEFYQGDMEGEPAIAGSSRVIEFEDQEGKKFSISNSQAFHFYDTETKVSLYYFEQGE</sequence>
<feature type="transmembrane region" description="Helical" evidence="1">
    <location>
        <begin position="12"/>
        <end position="35"/>
    </location>
</feature>
<dbReference type="Proteomes" id="UP001523565">
    <property type="component" value="Unassembled WGS sequence"/>
</dbReference>
<keyword evidence="1" id="KW-1133">Transmembrane helix</keyword>
<reference evidence="2 3" key="1">
    <citation type="journal article" date="2022" name="Genome Biol. Evol.">
        <title>Host diet, physiology and behaviors set the stage for Lachnospiraceae cladogenesis.</title>
        <authorList>
            <person name="Vera-Ponce De Leon A."/>
            <person name="Schneider M."/>
            <person name="Jahnes B.C."/>
            <person name="Sadowski V."/>
            <person name="Camuy-Velez L.A."/>
            <person name="Duan J."/>
            <person name="Sabree Z.L."/>
        </authorList>
    </citation>
    <scope>NUCLEOTIDE SEQUENCE [LARGE SCALE GENOMIC DNA]</scope>
    <source>
        <strain evidence="2 3">PAL227</strain>
    </source>
</reference>
<keyword evidence="1" id="KW-0472">Membrane</keyword>
<evidence type="ECO:0008006" key="4">
    <source>
        <dbReference type="Google" id="ProtNLM"/>
    </source>
</evidence>
<dbReference type="EMBL" id="JAMZFV010000020">
    <property type="protein sequence ID" value="MCP1110958.1"/>
    <property type="molecule type" value="Genomic_DNA"/>
</dbReference>
<name>A0ABT1EJU0_9FIRM</name>
<protein>
    <recommendedName>
        <fullName evidence="4">Type II secretion system protein</fullName>
    </recommendedName>
</protein>
<evidence type="ECO:0000313" key="2">
    <source>
        <dbReference type="EMBL" id="MCP1110958.1"/>
    </source>
</evidence>
<keyword evidence="3" id="KW-1185">Reference proteome</keyword>
<keyword evidence="1" id="KW-0812">Transmembrane</keyword>
<accession>A0ABT1EJU0</accession>
<comment type="caution">
    <text evidence="2">The sequence shown here is derived from an EMBL/GenBank/DDBJ whole genome shotgun (WGS) entry which is preliminary data.</text>
</comment>
<proteinExistence type="predicted"/>